<protein>
    <submittedName>
        <fullName evidence="2">Uncharacterized protein</fullName>
    </submittedName>
</protein>
<accession>A0A498I369</accession>
<reference evidence="2 3" key="1">
    <citation type="submission" date="2018-10" db="EMBL/GenBank/DDBJ databases">
        <title>A high-quality apple genome assembly.</title>
        <authorList>
            <person name="Hu J."/>
        </authorList>
    </citation>
    <scope>NUCLEOTIDE SEQUENCE [LARGE SCALE GENOMIC DNA]</scope>
    <source>
        <strain evidence="3">cv. HFTH1</strain>
        <tissue evidence="2">Young leaf</tissue>
    </source>
</reference>
<comment type="caution">
    <text evidence="2">The sequence shown here is derived from an EMBL/GenBank/DDBJ whole genome shotgun (WGS) entry which is preliminary data.</text>
</comment>
<organism evidence="2 3">
    <name type="scientific">Malus domestica</name>
    <name type="common">Apple</name>
    <name type="synonym">Pyrus malus</name>
    <dbReference type="NCBI Taxonomy" id="3750"/>
    <lineage>
        <taxon>Eukaryota</taxon>
        <taxon>Viridiplantae</taxon>
        <taxon>Streptophyta</taxon>
        <taxon>Embryophyta</taxon>
        <taxon>Tracheophyta</taxon>
        <taxon>Spermatophyta</taxon>
        <taxon>Magnoliopsida</taxon>
        <taxon>eudicotyledons</taxon>
        <taxon>Gunneridae</taxon>
        <taxon>Pentapetalae</taxon>
        <taxon>rosids</taxon>
        <taxon>fabids</taxon>
        <taxon>Rosales</taxon>
        <taxon>Rosaceae</taxon>
        <taxon>Amygdaloideae</taxon>
        <taxon>Maleae</taxon>
        <taxon>Malus</taxon>
    </lineage>
</organism>
<keyword evidence="3" id="KW-1185">Reference proteome</keyword>
<dbReference type="AlphaFoldDB" id="A0A498I369"/>
<dbReference type="EMBL" id="RDQH01000341">
    <property type="protein sequence ID" value="RXH75513.1"/>
    <property type="molecule type" value="Genomic_DNA"/>
</dbReference>
<dbReference type="Proteomes" id="UP000290289">
    <property type="component" value="Chromosome 15"/>
</dbReference>
<evidence type="ECO:0000313" key="2">
    <source>
        <dbReference type="EMBL" id="RXH75513.1"/>
    </source>
</evidence>
<feature type="region of interest" description="Disordered" evidence="1">
    <location>
        <begin position="44"/>
        <end position="68"/>
    </location>
</feature>
<evidence type="ECO:0000313" key="3">
    <source>
        <dbReference type="Proteomes" id="UP000290289"/>
    </source>
</evidence>
<name>A0A498I369_MALDO</name>
<evidence type="ECO:0000256" key="1">
    <source>
        <dbReference type="SAM" id="MobiDB-lite"/>
    </source>
</evidence>
<proteinExistence type="predicted"/>
<sequence>MRGLLVPFPRFPSLRLALNLRTCPLAVSLPTSLSSVQKISKSARISRSARTHKSAPGFDRNNSNKSKKAKFARLICKITLRFVSKDYNYRGFQKTFMLRFTFIR</sequence>
<gene>
    <name evidence="2" type="ORF">DVH24_030234</name>
</gene>